<dbReference type="InterPro" id="IPR020547">
    <property type="entry name" value="ATP_synth_F1_esu_C"/>
</dbReference>
<keyword evidence="5 9" id="KW-0406">Ion transport</keyword>
<keyword evidence="6 9" id="KW-0472">Membrane</keyword>
<dbReference type="Gene3D" id="1.20.5.440">
    <property type="entry name" value="ATP synthase delta/epsilon subunit, C-terminal domain"/>
    <property type="match status" value="1"/>
</dbReference>
<dbReference type="GO" id="GO:0005886">
    <property type="term" value="C:plasma membrane"/>
    <property type="evidence" value="ECO:0007669"/>
    <property type="project" value="UniProtKB-SubCell"/>
</dbReference>
<keyword evidence="3 9" id="KW-0813">Transport</keyword>
<keyword evidence="4 9" id="KW-1003">Cell membrane</keyword>
<evidence type="ECO:0000313" key="13">
    <source>
        <dbReference type="EMBL" id="HJB37113.1"/>
    </source>
</evidence>
<comment type="subcellular location">
    <subcellularLocation>
        <location evidence="1 9">Cell membrane</location>
        <topology evidence="1 9">Peripheral membrane protein</topology>
    </subcellularLocation>
</comment>
<evidence type="ECO:0000256" key="10">
    <source>
        <dbReference type="RuleBase" id="RU003656"/>
    </source>
</evidence>
<dbReference type="GO" id="GO:0045259">
    <property type="term" value="C:proton-transporting ATP synthase complex"/>
    <property type="evidence" value="ECO:0007669"/>
    <property type="project" value="UniProtKB-KW"/>
</dbReference>
<evidence type="ECO:0000256" key="3">
    <source>
        <dbReference type="ARBA" id="ARBA00022448"/>
    </source>
</evidence>
<dbReference type="EMBL" id="DWXZ01000064">
    <property type="protein sequence ID" value="HJB37113.1"/>
    <property type="molecule type" value="Genomic_DNA"/>
</dbReference>
<keyword evidence="8 9" id="KW-0066">ATP synthesis</keyword>
<dbReference type="Pfam" id="PF00401">
    <property type="entry name" value="ATP-synt_DE"/>
    <property type="match status" value="1"/>
</dbReference>
<organism evidence="13 14">
    <name type="scientific">Candidatus Acutalibacter ornithocaccae</name>
    <dbReference type="NCBI Taxonomy" id="2838416"/>
    <lineage>
        <taxon>Bacteria</taxon>
        <taxon>Bacillati</taxon>
        <taxon>Bacillota</taxon>
        <taxon>Clostridia</taxon>
        <taxon>Eubacteriales</taxon>
        <taxon>Acutalibacteraceae</taxon>
        <taxon>Acutalibacter</taxon>
    </lineage>
</organism>
<evidence type="ECO:0000256" key="4">
    <source>
        <dbReference type="ARBA" id="ARBA00022475"/>
    </source>
</evidence>
<reference evidence="13" key="2">
    <citation type="submission" date="2021-04" db="EMBL/GenBank/DDBJ databases">
        <authorList>
            <person name="Gilroy R."/>
        </authorList>
    </citation>
    <scope>NUCLEOTIDE SEQUENCE</scope>
    <source>
        <strain evidence="13">ChiBcolR8-3208</strain>
    </source>
</reference>
<dbReference type="InterPro" id="IPR020546">
    <property type="entry name" value="ATP_synth_F1_dsu/esu_N"/>
</dbReference>
<dbReference type="AlphaFoldDB" id="A0A9D2RY56"/>
<keyword evidence="7 9" id="KW-0139">CF(1)</keyword>
<name>A0A9D2RY56_9FIRM</name>
<comment type="subunit">
    <text evidence="9 10">F-type ATPases have 2 components, CF(1) - the catalytic core - and CF(0) - the membrane proton channel. CF(1) has five subunits: alpha(3), beta(3), gamma(1), delta(1), epsilon(1). CF(0) has three main subunits: a, b and c.</text>
</comment>
<accession>A0A9D2RY56</accession>
<dbReference type="InterPro" id="IPR036794">
    <property type="entry name" value="ATP_F1_dsu/esu_C_sf"/>
</dbReference>
<comment type="similarity">
    <text evidence="2 9 10">Belongs to the ATPase epsilon chain family.</text>
</comment>
<dbReference type="InterPro" id="IPR001469">
    <property type="entry name" value="ATP_synth_F1_dsu/esu"/>
</dbReference>
<evidence type="ECO:0000313" key="14">
    <source>
        <dbReference type="Proteomes" id="UP000824214"/>
    </source>
</evidence>
<dbReference type="GO" id="GO:0005524">
    <property type="term" value="F:ATP binding"/>
    <property type="evidence" value="ECO:0007669"/>
    <property type="project" value="UniProtKB-UniRule"/>
</dbReference>
<reference evidence="13" key="1">
    <citation type="journal article" date="2021" name="PeerJ">
        <title>Extensive microbial diversity within the chicken gut microbiome revealed by metagenomics and culture.</title>
        <authorList>
            <person name="Gilroy R."/>
            <person name="Ravi A."/>
            <person name="Getino M."/>
            <person name="Pursley I."/>
            <person name="Horton D.L."/>
            <person name="Alikhan N.F."/>
            <person name="Baker D."/>
            <person name="Gharbi K."/>
            <person name="Hall N."/>
            <person name="Watson M."/>
            <person name="Adriaenssens E.M."/>
            <person name="Foster-Nyarko E."/>
            <person name="Jarju S."/>
            <person name="Secka A."/>
            <person name="Antonio M."/>
            <person name="Oren A."/>
            <person name="Chaudhuri R.R."/>
            <person name="La Ragione R."/>
            <person name="Hildebrand F."/>
            <person name="Pallen M.J."/>
        </authorList>
    </citation>
    <scope>NUCLEOTIDE SEQUENCE</scope>
    <source>
        <strain evidence="13">ChiBcolR8-3208</strain>
    </source>
</reference>
<evidence type="ECO:0000256" key="5">
    <source>
        <dbReference type="ARBA" id="ARBA00023065"/>
    </source>
</evidence>
<dbReference type="InterPro" id="IPR036771">
    <property type="entry name" value="ATPsynth_dsu/esu_N"/>
</dbReference>
<feature type="domain" description="ATP synthase epsilon subunit C-terminal" evidence="11">
    <location>
        <begin position="88"/>
        <end position="131"/>
    </location>
</feature>
<feature type="domain" description="ATP synthase F1 complex delta/epsilon subunit N-terminal" evidence="12">
    <location>
        <begin position="6"/>
        <end position="83"/>
    </location>
</feature>
<dbReference type="HAMAP" id="MF_00530">
    <property type="entry name" value="ATP_synth_epsil_bac"/>
    <property type="match status" value="1"/>
</dbReference>
<dbReference type="PANTHER" id="PTHR13822:SF10">
    <property type="entry name" value="ATP SYNTHASE EPSILON CHAIN, CHLOROPLASTIC"/>
    <property type="match status" value="1"/>
</dbReference>
<keyword evidence="9" id="KW-0375">Hydrogen ion transport</keyword>
<dbReference type="PANTHER" id="PTHR13822">
    <property type="entry name" value="ATP SYNTHASE DELTA/EPSILON CHAIN"/>
    <property type="match status" value="1"/>
</dbReference>
<evidence type="ECO:0000259" key="11">
    <source>
        <dbReference type="Pfam" id="PF00401"/>
    </source>
</evidence>
<dbReference type="CDD" id="cd12152">
    <property type="entry name" value="F1-ATPase_delta"/>
    <property type="match status" value="1"/>
</dbReference>
<dbReference type="GO" id="GO:0046933">
    <property type="term" value="F:proton-transporting ATP synthase activity, rotational mechanism"/>
    <property type="evidence" value="ECO:0007669"/>
    <property type="project" value="UniProtKB-UniRule"/>
</dbReference>
<dbReference type="SUPFAM" id="SSF46604">
    <property type="entry name" value="Epsilon subunit of F1F0-ATP synthase C-terminal domain"/>
    <property type="match status" value="1"/>
</dbReference>
<proteinExistence type="inferred from homology"/>
<sequence>MASTFYLEMVSPQDIFYSGNARQIILPGLDGAYGVLPNHEPMVTAITAGIVRYQDQEGRWHMCVASDGCVEVMPERVIVLAATIERAEDIDRNRALAAKHRAEERLRQKQSQHEYIQTQAALARALARLKAKPGK</sequence>
<evidence type="ECO:0000256" key="2">
    <source>
        <dbReference type="ARBA" id="ARBA00005712"/>
    </source>
</evidence>
<evidence type="ECO:0000256" key="7">
    <source>
        <dbReference type="ARBA" id="ARBA00023196"/>
    </source>
</evidence>
<evidence type="ECO:0000256" key="9">
    <source>
        <dbReference type="HAMAP-Rule" id="MF_00530"/>
    </source>
</evidence>
<comment type="function">
    <text evidence="9">Produces ATP from ADP in the presence of a proton gradient across the membrane.</text>
</comment>
<evidence type="ECO:0000259" key="12">
    <source>
        <dbReference type="Pfam" id="PF02823"/>
    </source>
</evidence>
<dbReference type="NCBIfam" id="TIGR01216">
    <property type="entry name" value="ATP_synt_epsi"/>
    <property type="match status" value="1"/>
</dbReference>
<evidence type="ECO:0000256" key="8">
    <source>
        <dbReference type="ARBA" id="ARBA00023310"/>
    </source>
</evidence>
<evidence type="ECO:0000256" key="1">
    <source>
        <dbReference type="ARBA" id="ARBA00004202"/>
    </source>
</evidence>
<dbReference type="Proteomes" id="UP000824214">
    <property type="component" value="Unassembled WGS sequence"/>
</dbReference>
<dbReference type="Pfam" id="PF02823">
    <property type="entry name" value="ATP-synt_DE_N"/>
    <property type="match status" value="1"/>
</dbReference>
<dbReference type="SUPFAM" id="SSF51344">
    <property type="entry name" value="Epsilon subunit of F1F0-ATP synthase N-terminal domain"/>
    <property type="match status" value="1"/>
</dbReference>
<protein>
    <recommendedName>
        <fullName evidence="9">ATP synthase epsilon chain</fullName>
    </recommendedName>
    <alternativeName>
        <fullName evidence="9">ATP synthase F1 sector epsilon subunit</fullName>
    </alternativeName>
    <alternativeName>
        <fullName evidence="9">F-ATPase epsilon subunit</fullName>
    </alternativeName>
</protein>
<comment type="caution">
    <text evidence="13">The sequence shown here is derived from an EMBL/GenBank/DDBJ whole genome shotgun (WGS) entry which is preliminary data.</text>
</comment>
<evidence type="ECO:0000256" key="6">
    <source>
        <dbReference type="ARBA" id="ARBA00023136"/>
    </source>
</evidence>
<gene>
    <name evidence="9 13" type="primary">atpC</name>
    <name evidence="13" type="ORF">H9942_03490</name>
</gene>
<dbReference type="Gene3D" id="2.60.15.10">
    <property type="entry name" value="F0F1 ATP synthase delta/epsilon subunit, N-terminal"/>
    <property type="match status" value="1"/>
</dbReference>